<evidence type="ECO:0000313" key="8">
    <source>
        <dbReference type="Proteomes" id="UP001163152"/>
    </source>
</evidence>
<accession>A0A9E8ZC72</accession>
<gene>
    <name evidence="7" type="ORF">OXH18_15465</name>
</gene>
<dbReference type="KEGG" id="tsin:OXH18_15465"/>
<keyword evidence="8" id="KW-1185">Reference proteome</keyword>
<evidence type="ECO:0000256" key="2">
    <source>
        <dbReference type="ARBA" id="ARBA00022475"/>
    </source>
</evidence>
<feature type="transmembrane region" description="Helical" evidence="6">
    <location>
        <begin position="141"/>
        <end position="162"/>
    </location>
</feature>
<dbReference type="Pfam" id="PF01810">
    <property type="entry name" value="LysE"/>
    <property type="match status" value="1"/>
</dbReference>
<dbReference type="RefSeq" id="WP_268607997.1">
    <property type="nucleotide sequence ID" value="NZ_CP113797.1"/>
</dbReference>
<evidence type="ECO:0000256" key="6">
    <source>
        <dbReference type="SAM" id="Phobius"/>
    </source>
</evidence>
<comment type="subcellular location">
    <subcellularLocation>
        <location evidence="1">Cell membrane</location>
        <topology evidence="1">Multi-pass membrane protein</topology>
    </subcellularLocation>
</comment>
<keyword evidence="4 6" id="KW-1133">Transmembrane helix</keyword>
<name>A0A9E8ZC72_9CYAN</name>
<reference evidence="7" key="1">
    <citation type="submission" date="2022-12" db="EMBL/GenBank/DDBJ databases">
        <title>Polyphasic identification of a Novel Hot-Spring Cyanobacterium Ocullathermofonsia sinensis gen nov. sp. nov. and Genomic Insights on its Adaptations to the Thermal Habitat.</title>
        <authorList>
            <person name="Daroch M."/>
            <person name="Tang J."/>
            <person name="Jiang Y."/>
        </authorList>
    </citation>
    <scope>NUCLEOTIDE SEQUENCE</scope>
    <source>
        <strain evidence="7">PKUAC-SCTA174</strain>
    </source>
</reference>
<keyword evidence="2" id="KW-1003">Cell membrane</keyword>
<proteinExistence type="predicted"/>
<feature type="transmembrane region" description="Helical" evidence="6">
    <location>
        <begin position="6"/>
        <end position="28"/>
    </location>
</feature>
<evidence type="ECO:0000256" key="1">
    <source>
        <dbReference type="ARBA" id="ARBA00004651"/>
    </source>
</evidence>
<dbReference type="EMBL" id="CP113797">
    <property type="protein sequence ID" value="WAL58575.1"/>
    <property type="molecule type" value="Genomic_DNA"/>
</dbReference>
<evidence type="ECO:0000313" key="7">
    <source>
        <dbReference type="EMBL" id="WAL58575.1"/>
    </source>
</evidence>
<evidence type="ECO:0000256" key="3">
    <source>
        <dbReference type="ARBA" id="ARBA00022692"/>
    </source>
</evidence>
<keyword evidence="3 6" id="KW-0812">Transmembrane</keyword>
<evidence type="ECO:0000256" key="4">
    <source>
        <dbReference type="ARBA" id="ARBA00022989"/>
    </source>
</evidence>
<evidence type="ECO:0000256" key="5">
    <source>
        <dbReference type="ARBA" id="ARBA00023136"/>
    </source>
</evidence>
<protein>
    <submittedName>
        <fullName evidence="7">LysE family transporter</fullName>
    </submittedName>
</protein>
<dbReference type="GO" id="GO:0005886">
    <property type="term" value="C:plasma membrane"/>
    <property type="evidence" value="ECO:0007669"/>
    <property type="project" value="UniProtKB-SubCell"/>
</dbReference>
<dbReference type="GO" id="GO:0015171">
    <property type="term" value="F:amino acid transmembrane transporter activity"/>
    <property type="evidence" value="ECO:0007669"/>
    <property type="project" value="TreeGrafter"/>
</dbReference>
<feature type="transmembrane region" description="Helical" evidence="6">
    <location>
        <begin position="115"/>
        <end position="135"/>
    </location>
</feature>
<feature type="transmembrane region" description="Helical" evidence="6">
    <location>
        <begin position="74"/>
        <end position="94"/>
    </location>
</feature>
<dbReference type="Proteomes" id="UP001163152">
    <property type="component" value="Chromosome"/>
</dbReference>
<organism evidence="7 8">
    <name type="scientific">Thermocoleostomius sinensis A174</name>
    <dbReference type="NCBI Taxonomy" id="2016057"/>
    <lineage>
        <taxon>Bacteria</taxon>
        <taxon>Bacillati</taxon>
        <taxon>Cyanobacteriota</taxon>
        <taxon>Cyanophyceae</taxon>
        <taxon>Oculatellales</taxon>
        <taxon>Oculatellaceae</taxon>
        <taxon>Thermocoleostomius</taxon>
    </lineage>
</organism>
<sequence>MLSLSYFKGCAIGLAAAAPIGGISILCIRRTFAEGWWCGVVSGLGVATADGFYSLIAGMGAASIAPFLEQYQNGLRILAGILLCAIACKIALTLPTSQPTSVQGKQLLNRYGSMLALTLADPVPIFLAIVILSGIKSTHHSLHAVILSLGVFSGSVVWWLLLSSTCTLLHIWLKRVRCGTSQPIIHPTVVKWLNRSTGAALFGYGLFVLGG</sequence>
<dbReference type="AlphaFoldDB" id="A0A9E8ZC72"/>
<keyword evidence="5 6" id="KW-0472">Membrane</keyword>
<dbReference type="PANTHER" id="PTHR30086:SF20">
    <property type="entry name" value="ARGININE EXPORTER PROTEIN ARGO-RELATED"/>
    <property type="match status" value="1"/>
</dbReference>
<dbReference type="InterPro" id="IPR001123">
    <property type="entry name" value="LeuE-type"/>
</dbReference>
<dbReference type="PANTHER" id="PTHR30086">
    <property type="entry name" value="ARGININE EXPORTER PROTEIN ARGO"/>
    <property type="match status" value="1"/>
</dbReference>
<feature type="transmembrane region" description="Helical" evidence="6">
    <location>
        <begin position="35"/>
        <end position="68"/>
    </location>
</feature>